<name>A0A4P7QF32_9CORY</name>
<proteinExistence type="predicted"/>
<dbReference type="KEGG" id="cee:CENDO_01010"/>
<feature type="region of interest" description="Disordered" evidence="1">
    <location>
        <begin position="356"/>
        <end position="469"/>
    </location>
</feature>
<evidence type="ECO:0000313" key="2">
    <source>
        <dbReference type="EMBL" id="QCB27506.1"/>
    </source>
</evidence>
<evidence type="ECO:0000256" key="1">
    <source>
        <dbReference type="SAM" id="MobiDB-lite"/>
    </source>
</evidence>
<organism evidence="2 3">
    <name type="scientific">Corynebacterium endometrii</name>
    <dbReference type="NCBI Taxonomy" id="2488819"/>
    <lineage>
        <taxon>Bacteria</taxon>
        <taxon>Bacillati</taxon>
        <taxon>Actinomycetota</taxon>
        <taxon>Actinomycetes</taxon>
        <taxon>Mycobacteriales</taxon>
        <taxon>Corynebacteriaceae</taxon>
        <taxon>Corynebacterium</taxon>
    </lineage>
</organism>
<evidence type="ECO:0000313" key="3">
    <source>
        <dbReference type="Proteomes" id="UP000296352"/>
    </source>
</evidence>
<gene>
    <name evidence="2" type="ORF">CENDO_01010</name>
</gene>
<dbReference type="RefSeq" id="WP_210726548.1">
    <property type="nucleotide sequence ID" value="NZ_CP039247.1"/>
</dbReference>
<feature type="region of interest" description="Disordered" evidence="1">
    <location>
        <begin position="1"/>
        <end position="25"/>
    </location>
</feature>
<dbReference type="Gene3D" id="3.30.420.10">
    <property type="entry name" value="Ribonuclease H-like superfamily/Ribonuclease H"/>
    <property type="match status" value="1"/>
</dbReference>
<sequence>MIKPHDFRQAAGTPPADSACPDEQDPQAAFPFIALTIQSTGIHPATSRLITLDAVTLSESGEHGEEFHVVFNPDGDCGPKHQHGLTPEEVAEGQPFSGVLKTLDELIDGRTLILHDTSYTWGFVVSEARRAMTAAARQNRARNRGRNRNRRRRQKVGHIPNPAAIIDTLATARRQAVQLTDIRLNAVALAYGLDVEAPQATPQRASRPEAETSREATLNLIALATAQRERGNLATMDPEKLRADRFGLQRSMIRNEAINAPRMHHNPGTYQPGKELIRGMEIVVAPDIEMDPDVIIEALVKAELNYVEKLSRESSLVVCNVTTDLVGKPMHAVRKNIPLMSDVAFMEALERIQDAIPAPEKKEREGKHVPNSNNRSARRRSSTGSSKSGSGTKPGQKSGQKSSQRPTHGSGGGAKDPSEGSAKGNTKNKPKNANGDGGRNSGKKNQRRRGGRGRRRRNSSGNGRGNGNS</sequence>
<dbReference type="Proteomes" id="UP000296352">
    <property type="component" value="Chromosome"/>
</dbReference>
<dbReference type="EMBL" id="CP039247">
    <property type="protein sequence ID" value="QCB27506.1"/>
    <property type="molecule type" value="Genomic_DNA"/>
</dbReference>
<dbReference type="SUPFAM" id="SSF53098">
    <property type="entry name" value="Ribonuclease H-like"/>
    <property type="match status" value="1"/>
</dbReference>
<dbReference type="AlphaFoldDB" id="A0A4P7QF32"/>
<dbReference type="InterPro" id="IPR012337">
    <property type="entry name" value="RNaseH-like_sf"/>
</dbReference>
<accession>A0A4P7QF32</accession>
<reference evidence="2 3" key="1">
    <citation type="submission" date="2019-04" db="EMBL/GenBank/DDBJ databases">
        <title>Corynebacterium endometrii sp. nov., isolated from the uterus of a cow with endometritis.</title>
        <authorList>
            <person name="Ballas P."/>
            <person name="Ruckert C."/>
            <person name="Wagener K."/>
            <person name="Drillich M."/>
            <person name="Kaempfer P."/>
            <person name="Busse H.-J."/>
            <person name="Ehling-Schulz M."/>
        </authorList>
    </citation>
    <scope>NUCLEOTIDE SEQUENCE [LARGE SCALE GENOMIC DNA]</scope>
    <source>
        <strain evidence="2 3">LMM-1653</strain>
    </source>
</reference>
<dbReference type="InterPro" id="IPR036397">
    <property type="entry name" value="RNaseH_sf"/>
</dbReference>
<dbReference type="CDD" id="cd06127">
    <property type="entry name" value="DEDDh"/>
    <property type="match status" value="1"/>
</dbReference>
<feature type="region of interest" description="Disordered" evidence="1">
    <location>
        <begin position="136"/>
        <end position="158"/>
    </location>
</feature>
<feature type="compositionally biased region" description="Basic residues" evidence="1">
    <location>
        <begin position="441"/>
        <end position="458"/>
    </location>
</feature>
<feature type="compositionally biased region" description="Low complexity" evidence="1">
    <location>
        <begin position="382"/>
        <end position="406"/>
    </location>
</feature>
<feature type="compositionally biased region" description="Basic residues" evidence="1">
    <location>
        <begin position="139"/>
        <end position="156"/>
    </location>
</feature>
<keyword evidence="3" id="KW-1185">Reference proteome</keyword>
<protein>
    <submittedName>
        <fullName evidence="2">DNA polymerase III subunit epsilon</fullName>
    </submittedName>
</protein>
<feature type="compositionally biased region" description="Basic and acidic residues" evidence="1">
    <location>
        <begin position="356"/>
        <end position="368"/>
    </location>
</feature>
<dbReference type="GO" id="GO:0003676">
    <property type="term" value="F:nucleic acid binding"/>
    <property type="evidence" value="ECO:0007669"/>
    <property type="project" value="InterPro"/>
</dbReference>